<dbReference type="SUPFAM" id="SSF51445">
    <property type="entry name" value="(Trans)glycosidases"/>
    <property type="match status" value="1"/>
</dbReference>
<dbReference type="Pfam" id="PF18040">
    <property type="entry name" value="BPA_C"/>
    <property type="match status" value="1"/>
</dbReference>
<dbReference type="CAZy" id="GH86">
    <property type="family name" value="Glycoside Hydrolase Family 86"/>
</dbReference>
<evidence type="ECO:0000313" key="5">
    <source>
        <dbReference type="Proteomes" id="UP000000925"/>
    </source>
</evidence>
<protein>
    <submittedName>
        <fullName evidence="4">Beta-agarase</fullName>
        <ecNumber evidence="4">3.2.1.81</ecNumber>
    </submittedName>
</protein>
<keyword evidence="4" id="KW-0378">Hydrolase</keyword>
<organism evidence="4 5">
    <name type="scientific">Coraliomargarita akajimensis (strain DSM 45221 / IAM 15411 / JCM 23193 / KCTC 12865 / 04OKA010-24)</name>
    <dbReference type="NCBI Taxonomy" id="583355"/>
    <lineage>
        <taxon>Bacteria</taxon>
        <taxon>Pseudomonadati</taxon>
        <taxon>Verrucomicrobiota</taxon>
        <taxon>Opitutia</taxon>
        <taxon>Puniceicoccales</taxon>
        <taxon>Coraliomargaritaceae</taxon>
        <taxon>Coraliomargarita</taxon>
    </lineage>
</organism>
<feature type="chain" id="PRO_5003071357" evidence="1">
    <location>
        <begin position="27"/>
        <end position="614"/>
    </location>
</feature>
<dbReference type="GO" id="GO:0033916">
    <property type="term" value="F:beta-agarase activity"/>
    <property type="evidence" value="ECO:0007669"/>
    <property type="project" value="UniProtKB-EC"/>
</dbReference>
<dbReference type="Gene3D" id="2.60.40.1180">
    <property type="entry name" value="Golgi alpha-mannosidase II"/>
    <property type="match status" value="1"/>
</dbReference>
<dbReference type="Pfam" id="PF18206">
    <property type="entry name" value="Porphyrn_cat_1"/>
    <property type="match status" value="1"/>
</dbReference>
<dbReference type="EMBL" id="CP001998">
    <property type="protein sequence ID" value="ADE53995.1"/>
    <property type="molecule type" value="Genomic_DNA"/>
</dbReference>
<dbReference type="InterPro" id="IPR040527">
    <property type="entry name" value="Beta-sand_Porphyrn"/>
</dbReference>
<evidence type="ECO:0000259" key="3">
    <source>
        <dbReference type="Pfam" id="PF18206"/>
    </source>
</evidence>
<sequence>MILSPSNILSTLGLASTACLASFANAATTVSYDLSTQRSIGGESELAREKFFNIHANPSYGPIVESDHEFIREYGIRYGRGFNGPFWYFEGKDSLKDPFPSDGQAKAMSRAINDLYETQMVYPYRDRRTVVTDHPYMTFHMDMDLQAAADWTVSFFRHFYNDETRPIFYEPMNEPFVHAKDFGNDFDAVITRMSELYRDIGKAFDESELDVQVIGYASAWPSMELHDFGHWNSRMKKFMDIAGEYMDGISTHLYDGTNVTGQDNRRSGSNSEAILDLIETYSFIKWGMVKPHAITEFGDIPKGYPEHYTPEKSSQEHRAYNHILFNLFERQDRVLTAIPFITTKSPWYYEESGRMEAYLADLWRPDPESVKEGVVQNYFFTKKIDFYELWKGVQGERSVALSDNPDVAVASFVDGATVYLCLNNLDDFDQKVTLLAKGAPGKLKAASLRRLNVPPRKAGIYTDEPLESELDSITLKPFETVVVVYEYAQAVGFKSQVLSQSHYSTTYLQPIEAGKTLRFEFEGLPADVERASLRMSIGRKLDRSKQPVLKVNGKIVEVPSNWAGYDQANRSDFFGSIPVPVPADVLQARTTVEITFPDDGGRVSSVVLLTDHKE</sequence>
<dbReference type="HOGENOM" id="CLU_019012_1_0_0"/>
<proteinExistence type="predicted"/>
<feature type="domain" description="Beta-porphyranase A C-terminal" evidence="2">
    <location>
        <begin position="520"/>
        <end position="608"/>
    </location>
</feature>
<keyword evidence="5" id="KW-1185">Reference proteome</keyword>
<dbReference type="EC" id="3.2.1.81" evidence="4"/>
<gene>
    <name evidence="4" type="ordered locus">Caka_0973</name>
</gene>
<dbReference type="OrthoDB" id="6374680at2"/>
<evidence type="ECO:0000256" key="1">
    <source>
        <dbReference type="SAM" id="SignalP"/>
    </source>
</evidence>
<dbReference type="CDD" id="cd21510">
    <property type="entry name" value="agarase_cat"/>
    <property type="match status" value="1"/>
</dbReference>
<dbReference type="Gene3D" id="3.20.20.80">
    <property type="entry name" value="Glycosidases"/>
    <property type="match status" value="1"/>
</dbReference>
<dbReference type="InterPro" id="IPR013780">
    <property type="entry name" value="Glyco_hydro_b"/>
</dbReference>
<evidence type="ECO:0000259" key="2">
    <source>
        <dbReference type="Pfam" id="PF18040"/>
    </source>
</evidence>
<accession>D5ER02</accession>
<feature type="domain" description="Porphyranase beta-sandwich" evidence="3">
    <location>
        <begin position="406"/>
        <end position="509"/>
    </location>
</feature>
<name>D5ER02_CORAD</name>
<dbReference type="Gene3D" id="2.60.120.1200">
    <property type="match status" value="1"/>
</dbReference>
<dbReference type="KEGG" id="caa:Caka_0973"/>
<keyword evidence="4" id="KW-0326">Glycosidase</keyword>
<feature type="signal peptide" evidence="1">
    <location>
        <begin position="1"/>
        <end position="26"/>
    </location>
</feature>
<evidence type="ECO:0000313" key="4">
    <source>
        <dbReference type="EMBL" id="ADE53995.1"/>
    </source>
</evidence>
<dbReference type="RefSeq" id="WP_013042719.1">
    <property type="nucleotide sequence ID" value="NC_014008.1"/>
</dbReference>
<dbReference type="InterPro" id="IPR017853">
    <property type="entry name" value="GH"/>
</dbReference>
<dbReference type="eggNOG" id="COG3401">
    <property type="taxonomic scope" value="Bacteria"/>
</dbReference>
<dbReference type="AlphaFoldDB" id="D5ER02"/>
<dbReference type="InterPro" id="IPR041224">
    <property type="entry name" value="BPA_C"/>
</dbReference>
<dbReference type="Proteomes" id="UP000000925">
    <property type="component" value="Chromosome"/>
</dbReference>
<keyword evidence="1" id="KW-0732">Signal</keyword>
<reference evidence="4 5" key="1">
    <citation type="journal article" date="2010" name="Stand. Genomic Sci.">
        <title>Complete genome sequence of Coraliomargarita akajimensis type strain (04OKA010-24).</title>
        <authorList>
            <person name="Mavromatis K."/>
            <person name="Abt B."/>
            <person name="Brambilla E."/>
            <person name="Lapidus A."/>
            <person name="Copeland A."/>
            <person name="Deshpande S."/>
            <person name="Nolan M."/>
            <person name="Lucas S."/>
            <person name="Tice H."/>
            <person name="Cheng J.F."/>
            <person name="Han C."/>
            <person name="Detter J.C."/>
            <person name="Woyke T."/>
            <person name="Goodwin L."/>
            <person name="Pitluck S."/>
            <person name="Held B."/>
            <person name="Brettin T."/>
            <person name="Tapia R."/>
            <person name="Ivanova N."/>
            <person name="Mikhailova N."/>
            <person name="Pati A."/>
            <person name="Liolios K."/>
            <person name="Chen A."/>
            <person name="Palaniappan K."/>
            <person name="Land M."/>
            <person name="Hauser L."/>
            <person name="Chang Y.J."/>
            <person name="Jeffries C.D."/>
            <person name="Rohde M."/>
            <person name="Goker M."/>
            <person name="Bristow J."/>
            <person name="Eisen J.A."/>
            <person name="Markowitz V."/>
            <person name="Hugenholtz P."/>
            <person name="Klenk H.P."/>
            <person name="Kyrpides N.C."/>
        </authorList>
    </citation>
    <scope>NUCLEOTIDE SEQUENCE [LARGE SCALE GENOMIC DNA]</scope>
    <source>
        <strain evidence="5">DSM 45221 / IAM 15411 / JCM 23193 / KCTC 12865</strain>
    </source>
</reference>